<feature type="transmembrane region" description="Helical" evidence="1">
    <location>
        <begin position="168"/>
        <end position="188"/>
    </location>
</feature>
<evidence type="ECO:0000313" key="13">
    <source>
        <dbReference type="Proteomes" id="UP000245919"/>
    </source>
</evidence>
<evidence type="ECO:0000313" key="7">
    <source>
        <dbReference type="EMBL" id="KSU18024.1"/>
    </source>
</evidence>
<dbReference type="RefSeq" id="WP_003130487.1">
    <property type="nucleotide sequence ID" value="NZ_BAABQR010000002.1"/>
</dbReference>
<reference evidence="8" key="6">
    <citation type="journal article" date="2020" name="Mol. Microbiol.">
        <title>The CWPS Rubik's cube: Linking diversity of cell wall polysaccharide structures with the encoded biosynthetic machinery of selected Lactococcus lactis strains.</title>
        <authorList>
            <person name="Mahony J."/>
            <person name="Frantzen C."/>
            <person name="Vinogradov E."/>
            <person name="Sadovskaya I."/>
            <person name="Theodorou I."/>
            <person name="Kelleher P."/>
            <person name="Chapot-Chartier M.P."/>
            <person name="Cambillau C."/>
            <person name="Holo H."/>
            <person name="van Sinderen D."/>
        </authorList>
    </citation>
    <scope>NUCLEOTIDE SEQUENCE</scope>
    <source>
        <strain evidence="8">223</strain>
    </source>
</reference>
<dbReference type="Proteomes" id="UP000192067">
    <property type="component" value="Chromosome"/>
</dbReference>
<reference evidence="5 13" key="5">
    <citation type="submission" date="2018-03" db="EMBL/GenBank/DDBJ databases">
        <title>Genome sequence of Lactococcus lactis strain 14B4 from almond drupe.</title>
        <authorList>
            <person name="Tran T.D."/>
            <person name="McGarvey J.A."/>
            <person name="Huynh S."/>
            <person name="Parker C.T."/>
        </authorList>
    </citation>
    <scope>NUCLEOTIDE SEQUENCE [LARGE SCALE GENOMIC DNA]</scope>
    <source>
        <strain evidence="5 13">14B4</strain>
    </source>
</reference>
<proteinExistence type="predicted"/>
<dbReference type="AlphaFoldDB" id="A0A0B8QYY5"/>
<dbReference type="Pfam" id="PF05857">
    <property type="entry name" value="TraX"/>
    <property type="match status" value="1"/>
</dbReference>
<reference evidence="8" key="7">
    <citation type="submission" date="2023-04" db="EMBL/GenBank/DDBJ databases">
        <authorList>
            <person name="McDonnell B."/>
        </authorList>
    </citation>
    <scope>NUCLEOTIDE SEQUENCE</scope>
    <source>
        <strain evidence="8">223</strain>
    </source>
</reference>
<evidence type="ECO:0000313" key="8">
    <source>
        <dbReference type="EMBL" id="QRZ35106.1"/>
    </source>
</evidence>
<dbReference type="EMBL" id="CP015904">
    <property type="protein sequence ID" value="ARE13677.1"/>
    <property type="molecule type" value="Genomic_DNA"/>
</dbReference>
<evidence type="ECO:0000256" key="1">
    <source>
        <dbReference type="SAM" id="Phobius"/>
    </source>
</evidence>
<feature type="transmembrane region" description="Helical" evidence="1">
    <location>
        <begin position="200"/>
        <end position="218"/>
    </location>
</feature>
<dbReference type="Proteomes" id="UP000663169">
    <property type="component" value="Chromosome"/>
</dbReference>
<dbReference type="EMBL" id="CP090823">
    <property type="protein sequence ID" value="ARD96394.1"/>
    <property type="molecule type" value="Genomic_DNA"/>
</dbReference>
<feature type="transmembrane region" description="Helical" evidence="1">
    <location>
        <begin position="45"/>
        <end position="63"/>
    </location>
</feature>
<name>A0A0B8QYY5_LACLL</name>
<evidence type="ECO:0000313" key="6">
    <source>
        <dbReference type="EMBL" id="GAM80143.1"/>
    </source>
</evidence>
<feature type="transmembrane region" description="Helical" evidence="1">
    <location>
        <begin position="12"/>
        <end position="33"/>
    </location>
</feature>
<dbReference type="EMBL" id="CP015897">
    <property type="protein sequence ID" value="ARD99090.1"/>
    <property type="molecule type" value="Genomic_DNA"/>
</dbReference>
<dbReference type="Proteomes" id="UP001055586">
    <property type="component" value="Chromosome"/>
</dbReference>
<evidence type="ECO:0000313" key="12">
    <source>
        <dbReference type="Proteomes" id="UP000192085"/>
    </source>
</evidence>
<dbReference type="InterPro" id="IPR008875">
    <property type="entry name" value="TraX"/>
</dbReference>
<accession>A0A0B8QYY5</accession>
<evidence type="ECO:0000313" key="11">
    <source>
        <dbReference type="Proteomes" id="UP000192067"/>
    </source>
</evidence>
<evidence type="ECO:0000313" key="3">
    <source>
        <dbReference type="EMBL" id="ARD99090.1"/>
    </source>
</evidence>
<dbReference type="EMBL" id="CP028160">
    <property type="protein sequence ID" value="AWN65998.1"/>
    <property type="molecule type" value="Genomic_DNA"/>
</dbReference>
<reference evidence="2" key="8">
    <citation type="submission" date="2023-09" db="EMBL/GenBank/DDBJ databases">
        <title>Complete Genomes and Methylome analysis of Lactococcus lactis subs lactis strains.</title>
        <authorList>
            <person name="Fomenkov A."/>
            <person name="McDonnell B."/>
            <person name="Sun L."/>
            <person name="Van Sinderen D."/>
            <person name="Roberts R.J."/>
        </authorList>
    </citation>
    <scope>NUCLEOTIDE SEQUENCE</scope>
    <source>
        <strain evidence="2">229</strain>
    </source>
</reference>
<dbReference type="Proteomes" id="UP000245919">
    <property type="component" value="Chromosome"/>
</dbReference>
<reference evidence="10" key="2">
    <citation type="submission" date="2015-10" db="EMBL/GenBank/DDBJ databases">
        <title>Draft Genome Sequences of 11 Lactococcus lactis subspecies cremoris strains.</title>
        <authorList>
            <person name="Wels M."/>
            <person name="Backus L."/>
            <person name="Boekhorst J."/>
            <person name="Dijkstra A."/>
            <person name="Beerthuizen M."/>
            <person name="Kelly W."/>
            <person name="Siezen R."/>
            <person name="Bachmann H."/>
            <person name="Van Hijum S."/>
        </authorList>
    </citation>
    <scope>NUCLEOTIDE SEQUENCE [LARGE SCALE GENOMIC DNA]</scope>
    <source>
        <strain evidence="10">M20</strain>
    </source>
</reference>
<dbReference type="EMBL" id="BBSI01000022">
    <property type="protein sequence ID" value="GAM80143.1"/>
    <property type="molecule type" value="Genomic_DNA"/>
</dbReference>
<keyword evidence="1" id="KW-0472">Membrane</keyword>
<evidence type="ECO:0000313" key="2">
    <source>
        <dbReference type="EMBL" id="ARD96394.1"/>
    </source>
</evidence>
<evidence type="ECO:0000313" key="10">
    <source>
        <dbReference type="Proteomes" id="UP000053719"/>
    </source>
</evidence>
<feature type="transmembrane region" description="Helical" evidence="1">
    <location>
        <begin position="98"/>
        <end position="120"/>
    </location>
</feature>
<dbReference type="PATRIC" id="fig|1360.101.peg.1330"/>
<dbReference type="GeneID" id="89633598"/>
<reference evidence="6 9" key="1">
    <citation type="submission" date="2015-01" db="EMBL/GenBank/DDBJ databases">
        <title>Lactococcus lactis subsp.lactis JCM 5805 whole genome shotgun sequence.</title>
        <authorList>
            <person name="Fujii T."/>
            <person name="Tomita Y."/>
            <person name="Ikushima S."/>
            <person name="Fujiwara D."/>
        </authorList>
    </citation>
    <scope>NUCLEOTIDE SEQUENCE [LARGE SCALE GENOMIC DNA]</scope>
    <source>
        <strain evidence="6 9">JCM 5805</strain>
    </source>
</reference>
<evidence type="ECO:0000313" key="9">
    <source>
        <dbReference type="Proteomes" id="UP000031847"/>
    </source>
</evidence>
<reference evidence="7" key="4">
    <citation type="journal article" date="2017" name="Genome Announc.">
        <title>Draft Genome Sequences of 24 Lactococcus lactis Strains.</title>
        <authorList>
            <person name="Backus L."/>
            <person name="Wels M."/>
            <person name="Boekhorst J."/>
            <person name="Dijkstra A.R."/>
            <person name="Beerthuyzen M."/>
            <person name="Kelly W.J."/>
            <person name="Siezen R.J."/>
            <person name="van Hijum S.A."/>
            <person name="Bachmann H."/>
        </authorList>
    </citation>
    <scope>NUCLEOTIDE SEQUENCE</scope>
    <source>
        <strain evidence="7">M20</strain>
    </source>
</reference>
<dbReference type="Proteomes" id="UP000053719">
    <property type="component" value="Unassembled WGS sequence"/>
</dbReference>
<gene>
    <name evidence="6" type="ORF">JCM5805K_1254</name>
    <name evidence="5" type="ORF">LL14B4_07340</name>
    <name evidence="8" type="ORF">LL223_1456</name>
    <name evidence="2" type="ORF">LL229_1513</name>
    <name evidence="3" type="ORF">LL275_1462</name>
    <name evidence="4" type="ORF">LLUC11_1345</name>
    <name evidence="7" type="ORF">M20_2450</name>
</gene>
<keyword evidence="1" id="KW-1133">Transmembrane helix</keyword>
<dbReference type="EMBL" id="CP031926">
    <property type="protein sequence ID" value="QRZ35106.1"/>
    <property type="molecule type" value="Genomic_DNA"/>
</dbReference>
<evidence type="ECO:0000313" key="4">
    <source>
        <dbReference type="EMBL" id="ARE13677.1"/>
    </source>
</evidence>
<feature type="transmembrane region" description="Helical" evidence="1">
    <location>
        <begin position="230"/>
        <end position="250"/>
    </location>
</feature>
<dbReference type="Proteomes" id="UP000192085">
    <property type="component" value="Chromosome"/>
</dbReference>
<feature type="transmembrane region" description="Helical" evidence="1">
    <location>
        <begin position="70"/>
        <end position="92"/>
    </location>
</feature>
<dbReference type="EMBL" id="LKLU01000136">
    <property type="protein sequence ID" value="KSU18024.1"/>
    <property type="molecule type" value="Genomic_DNA"/>
</dbReference>
<keyword evidence="1" id="KW-0812">Transmembrane</keyword>
<protein>
    <submittedName>
        <fullName evidence="7">Conserved Membrane Protein (Archaea)</fullName>
    </submittedName>
    <submittedName>
        <fullName evidence="5">Pilus assembly protein</fullName>
    </submittedName>
    <submittedName>
        <fullName evidence="6">Predicted membrane protein</fullName>
    </submittedName>
    <submittedName>
        <fullName evidence="2">TraX family protein</fullName>
    </submittedName>
</protein>
<evidence type="ECO:0000313" key="5">
    <source>
        <dbReference type="EMBL" id="AWN65998.1"/>
    </source>
</evidence>
<reference evidence="11 12" key="3">
    <citation type="journal article" date="2017" name="BMC Genomics">
        <title>Comparative and functional genomics of the Lactococcus lactis taxon; insights into evolution and niche adaptation.</title>
        <authorList>
            <person name="Kelleher P."/>
            <person name="Bottacini F."/>
            <person name="Mahony J."/>
            <person name="Kilcawley K.N."/>
            <person name="van Sinderen D."/>
        </authorList>
    </citation>
    <scope>NUCLEOTIDE SEQUENCE [LARGE SCALE GENOMIC DNA]</scope>
    <source>
        <strain evidence="3 12">275</strain>
        <strain evidence="4 11">UC11</strain>
    </source>
</reference>
<dbReference type="Proteomes" id="UP000031847">
    <property type="component" value="Unassembled WGS sequence"/>
</dbReference>
<feature type="transmembrane region" description="Helical" evidence="1">
    <location>
        <begin position="132"/>
        <end position="156"/>
    </location>
</feature>
<dbReference type="OMA" id="NKYFFYW"/>
<sequence>MKQRFGLSGYQLKIIAIIFMLLDHIYLEVLLGLPGIPDFSILDMASRFVSPLFFFLMIEGFFYTRSRKKYLTRLLVAGAVMALGNLVIHYLMNVSISFFTILNPNIFLSLACGFGAVWLLDTIIEKKKILLIFPLIFVSALSIFTEASLVALILPYLMYASRKSGKDWILYIGTLLLSILFLLQAFSFDTSMSLWQSISLNPEFLIITVLPFIYLYNGKKGGRSSTFEKYFFYGFYPIHIWILFIIGHLLNH</sequence>
<organism evidence="6 9">
    <name type="scientific">Lactococcus lactis subsp. lactis</name>
    <name type="common">Streptococcus lactis</name>
    <dbReference type="NCBI Taxonomy" id="1360"/>
    <lineage>
        <taxon>Bacteria</taxon>
        <taxon>Bacillati</taxon>
        <taxon>Bacillota</taxon>
        <taxon>Bacilli</taxon>
        <taxon>Lactobacillales</taxon>
        <taxon>Streptococcaceae</taxon>
        <taxon>Lactococcus</taxon>
    </lineage>
</organism>